<dbReference type="InterPro" id="IPR034164">
    <property type="entry name" value="Pepsin-like_dom"/>
</dbReference>
<reference evidence="5 6" key="1">
    <citation type="journal article" date="2021" name="Elife">
        <title>Chloroplast acquisition without the gene transfer in kleptoplastic sea slugs, Plakobranchus ocellatus.</title>
        <authorList>
            <person name="Maeda T."/>
            <person name="Takahashi S."/>
            <person name="Yoshida T."/>
            <person name="Shimamura S."/>
            <person name="Takaki Y."/>
            <person name="Nagai Y."/>
            <person name="Toyoda A."/>
            <person name="Suzuki Y."/>
            <person name="Arimoto A."/>
            <person name="Ishii H."/>
            <person name="Satoh N."/>
            <person name="Nishiyama T."/>
            <person name="Hasebe M."/>
            <person name="Maruyama T."/>
            <person name="Minagawa J."/>
            <person name="Obokata J."/>
            <person name="Shigenobu S."/>
        </authorList>
    </citation>
    <scope>NUCLEOTIDE SEQUENCE [LARGE SCALE GENOMIC DNA]</scope>
</reference>
<evidence type="ECO:0000256" key="1">
    <source>
        <dbReference type="ARBA" id="ARBA00007447"/>
    </source>
</evidence>
<dbReference type="Gene3D" id="2.40.70.10">
    <property type="entry name" value="Acid Proteases"/>
    <property type="match status" value="1"/>
</dbReference>
<dbReference type="Proteomes" id="UP000735302">
    <property type="component" value="Unassembled WGS sequence"/>
</dbReference>
<dbReference type="InterPro" id="IPR033121">
    <property type="entry name" value="PEPTIDASE_A1"/>
</dbReference>
<evidence type="ECO:0000256" key="3">
    <source>
        <dbReference type="SAM" id="SignalP"/>
    </source>
</evidence>
<dbReference type="InterPro" id="IPR001461">
    <property type="entry name" value="Aspartic_peptidase_A1"/>
</dbReference>
<gene>
    <name evidence="5" type="ORF">PoB_001143600</name>
</gene>
<dbReference type="CDD" id="cd05471">
    <property type="entry name" value="pepsin_like"/>
    <property type="match status" value="1"/>
</dbReference>
<dbReference type="AlphaFoldDB" id="A0AAV3YNP8"/>
<organism evidence="5 6">
    <name type="scientific">Plakobranchus ocellatus</name>
    <dbReference type="NCBI Taxonomy" id="259542"/>
    <lineage>
        <taxon>Eukaryota</taxon>
        <taxon>Metazoa</taxon>
        <taxon>Spiralia</taxon>
        <taxon>Lophotrochozoa</taxon>
        <taxon>Mollusca</taxon>
        <taxon>Gastropoda</taxon>
        <taxon>Heterobranchia</taxon>
        <taxon>Euthyneura</taxon>
        <taxon>Panpulmonata</taxon>
        <taxon>Sacoglossa</taxon>
        <taxon>Placobranchoidea</taxon>
        <taxon>Plakobranchidae</taxon>
        <taxon>Plakobranchus</taxon>
    </lineage>
</organism>
<keyword evidence="6" id="KW-1185">Reference proteome</keyword>
<dbReference type="GO" id="GO:0006508">
    <property type="term" value="P:proteolysis"/>
    <property type="evidence" value="ECO:0007669"/>
    <property type="project" value="InterPro"/>
</dbReference>
<name>A0AAV3YNP8_9GAST</name>
<evidence type="ECO:0000256" key="2">
    <source>
        <dbReference type="SAM" id="MobiDB-lite"/>
    </source>
</evidence>
<dbReference type="Pfam" id="PF00026">
    <property type="entry name" value="Asp"/>
    <property type="match status" value="1"/>
</dbReference>
<dbReference type="PANTHER" id="PTHR47966:SF51">
    <property type="entry name" value="BETA-SITE APP-CLEAVING ENZYME, ISOFORM A-RELATED"/>
    <property type="match status" value="1"/>
</dbReference>
<protein>
    <recommendedName>
        <fullName evidence="4">Peptidase A1 domain-containing protein</fullName>
    </recommendedName>
</protein>
<dbReference type="EMBL" id="BLXT01001350">
    <property type="protein sequence ID" value="GFN84930.1"/>
    <property type="molecule type" value="Genomic_DNA"/>
</dbReference>
<dbReference type="PANTHER" id="PTHR47966">
    <property type="entry name" value="BETA-SITE APP-CLEAVING ENZYME, ISOFORM A-RELATED"/>
    <property type="match status" value="1"/>
</dbReference>
<comment type="similarity">
    <text evidence="1">Belongs to the peptidase A1 family.</text>
</comment>
<dbReference type="SUPFAM" id="SSF50630">
    <property type="entry name" value="Acid proteases"/>
    <property type="match status" value="1"/>
</dbReference>
<sequence length="214" mass="24720">MNLPPAVVLLLTLVSVCAAHIISLPFSPAKRLPWQHRGIRKRLGPSRPIRERFQRPIQALSKRHKQPNRELRLNAKTRDIKLVNYYDIAGATVLNQAFGESTLEPSIFGNTMNDGVLGLGFSKKAAGKYPTVLDNMMSQGLLPAPVFSFYLNRLPFLSEEEEEKEEEEEEEEEEDEEDEEEEDEEGEKDEEEEDEEEEEEKDEEEEEEKDEEEK</sequence>
<feature type="signal peptide" evidence="3">
    <location>
        <begin position="1"/>
        <end position="19"/>
    </location>
</feature>
<dbReference type="InterPro" id="IPR021109">
    <property type="entry name" value="Peptidase_aspartic_dom_sf"/>
</dbReference>
<accession>A0AAV3YNP8</accession>
<evidence type="ECO:0000313" key="5">
    <source>
        <dbReference type="EMBL" id="GFN84930.1"/>
    </source>
</evidence>
<evidence type="ECO:0000259" key="4">
    <source>
        <dbReference type="Pfam" id="PF00026"/>
    </source>
</evidence>
<feature type="region of interest" description="Disordered" evidence="2">
    <location>
        <begin position="159"/>
        <end position="214"/>
    </location>
</feature>
<proteinExistence type="inferred from homology"/>
<comment type="caution">
    <text evidence="5">The sequence shown here is derived from an EMBL/GenBank/DDBJ whole genome shotgun (WGS) entry which is preliminary data.</text>
</comment>
<keyword evidence="3" id="KW-0732">Signal</keyword>
<dbReference type="GO" id="GO:0004190">
    <property type="term" value="F:aspartic-type endopeptidase activity"/>
    <property type="evidence" value="ECO:0007669"/>
    <property type="project" value="InterPro"/>
</dbReference>
<feature type="domain" description="Peptidase A1" evidence="4">
    <location>
        <begin position="87"/>
        <end position="153"/>
    </location>
</feature>
<feature type="chain" id="PRO_5043808566" description="Peptidase A1 domain-containing protein" evidence="3">
    <location>
        <begin position="20"/>
        <end position="214"/>
    </location>
</feature>
<evidence type="ECO:0000313" key="6">
    <source>
        <dbReference type="Proteomes" id="UP000735302"/>
    </source>
</evidence>